<evidence type="ECO:0008006" key="3">
    <source>
        <dbReference type="Google" id="ProtNLM"/>
    </source>
</evidence>
<dbReference type="Gene3D" id="3.40.50.300">
    <property type="entry name" value="P-loop containing nucleotide triphosphate hydrolases"/>
    <property type="match status" value="1"/>
</dbReference>
<evidence type="ECO:0000313" key="1">
    <source>
        <dbReference type="EMBL" id="MDY7231898.1"/>
    </source>
</evidence>
<proteinExistence type="predicted"/>
<keyword evidence="2" id="KW-1185">Reference proteome</keyword>
<name>A0ABU5HGC8_9BACT</name>
<accession>A0ABU5HGC8</accession>
<reference evidence="1 2" key="1">
    <citation type="submission" date="2023-12" db="EMBL/GenBank/DDBJ databases">
        <title>the genome sequence of Hyalangium sp. s54d21.</title>
        <authorList>
            <person name="Zhang X."/>
        </authorList>
    </citation>
    <scope>NUCLEOTIDE SEQUENCE [LARGE SCALE GENOMIC DNA]</scope>
    <source>
        <strain evidence="2">s54d21</strain>
    </source>
</reference>
<sequence length="748" mass="84313">MADPQELSLKNIADLLGKRARRMPCPQPDHKYCAAHGIELHAPEPEFYVPPSLAELSSSQNGEAVFLFSAPAAVGKTSLARELQRQLAASDRQVVYIPLKKAVIGHHFFSGLLSGLFPNASRKEILETLFSGNLVLIFDGYDEISLSSEQLELNLLFTKEIADAYHEFVSAQGQQGEVVPCMLFLFRSVFFHFGIFNPLETFARHFNVNFFNSGQRSEYLTRYLAVNAEGPYNPKHLATPFLEAFEKQLAAASAEAEAFFGHAIVLSAFGDYLLNQEEANAMRLANSLQKAGINDTVSTEVLQQIVKTILTREISKFPNEPIAKALPGFEGYGVDLQEELLRRTAYLLAKNGATAADLSNAATELATQRLQAHPGFSALSPSEQVDLRIQYQEELLRKFEHHPFLDVTAESGYVFRNPIYQEYYLAQFITSTPKVLPSSLLARGQSSHYLALFILALLPDREFARASPELLYYTLKLLSAATSGSEFEFVIEWLDKQRHWQCLVLGENIQIAPFKYSNEILDLQLPRDAVFENCNIIAEWESESSSAMVSIRGAEGFDERSSTFVLRNASIATKELELDAVRIRFDTVYLDCATLSLSQRVARIDGIHTVTACPQHPLQLSASEYAVRSKWGEQLSALRSPQGDGLDSLKERLDRVFLWFRKHGRVDYGVYDKRFDTVVLKKGRDADAKRLVDFLFSADFLSKDGQLIVLNQGKLAQYGIFYKQQNELQVDKDKFSRLHEEWLEYIKD</sequence>
<dbReference type="RefSeq" id="WP_321550609.1">
    <property type="nucleotide sequence ID" value="NZ_JAXIVS010000016.1"/>
</dbReference>
<dbReference type="EMBL" id="JAXIVS010000016">
    <property type="protein sequence ID" value="MDY7231898.1"/>
    <property type="molecule type" value="Genomic_DNA"/>
</dbReference>
<dbReference type="Proteomes" id="UP001291309">
    <property type="component" value="Unassembled WGS sequence"/>
</dbReference>
<protein>
    <recommendedName>
        <fullName evidence="3">NACHT domain-containing protein</fullName>
    </recommendedName>
</protein>
<organism evidence="1 2">
    <name type="scientific">Hyalangium rubrum</name>
    <dbReference type="NCBI Taxonomy" id="3103134"/>
    <lineage>
        <taxon>Bacteria</taxon>
        <taxon>Pseudomonadati</taxon>
        <taxon>Myxococcota</taxon>
        <taxon>Myxococcia</taxon>
        <taxon>Myxococcales</taxon>
        <taxon>Cystobacterineae</taxon>
        <taxon>Archangiaceae</taxon>
        <taxon>Hyalangium</taxon>
    </lineage>
</organism>
<dbReference type="SUPFAM" id="SSF52540">
    <property type="entry name" value="P-loop containing nucleoside triphosphate hydrolases"/>
    <property type="match status" value="1"/>
</dbReference>
<dbReference type="InterPro" id="IPR027417">
    <property type="entry name" value="P-loop_NTPase"/>
</dbReference>
<evidence type="ECO:0000313" key="2">
    <source>
        <dbReference type="Proteomes" id="UP001291309"/>
    </source>
</evidence>
<comment type="caution">
    <text evidence="1">The sequence shown here is derived from an EMBL/GenBank/DDBJ whole genome shotgun (WGS) entry which is preliminary data.</text>
</comment>
<gene>
    <name evidence="1" type="ORF">SYV04_36260</name>
</gene>